<comment type="caution">
    <text evidence="2">The sequence shown here is derived from an EMBL/GenBank/DDBJ whole genome shotgun (WGS) entry which is preliminary data.</text>
</comment>
<reference evidence="2 3" key="1">
    <citation type="submission" date="2021-04" db="EMBL/GenBank/DDBJ databases">
        <title>Magnetospirillum sulfuroxidans sp. nov., a facultative chemolithoautotrophic sulfur-oxidizing alphaproteobacterium isolated from freshwater sediment and proposals for Paramagetospirillum gen. nov., and Magnetospirillaceae fam. nov.</title>
        <authorList>
            <person name="Koziaeva V."/>
            <person name="Geelhoed J.S."/>
            <person name="Sorokin D.Y."/>
            <person name="Grouzdev D.S."/>
        </authorList>
    </citation>
    <scope>NUCLEOTIDE SEQUENCE [LARGE SCALE GENOMIC DNA]</scope>
    <source>
        <strain evidence="2 3">J10</strain>
    </source>
</reference>
<feature type="region of interest" description="Disordered" evidence="1">
    <location>
        <begin position="30"/>
        <end position="50"/>
    </location>
</feature>
<evidence type="ECO:0000256" key="1">
    <source>
        <dbReference type="SAM" id="MobiDB-lite"/>
    </source>
</evidence>
<feature type="compositionally biased region" description="Low complexity" evidence="1">
    <location>
        <begin position="30"/>
        <end position="47"/>
    </location>
</feature>
<organism evidence="2 3">
    <name type="scientific">Magnetospirillum sulfuroxidans</name>
    <dbReference type="NCBI Taxonomy" id="611300"/>
    <lineage>
        <taxon>Bacteria</taxon>
        <taxon>Pseudomonadati</taxon>
        <taxon>Pseudomonadota</taxon>
        <taxon>Alphaproteobacteria</taxon>
        <taxon>Rhodospirillales</taxon>
        <taxon>Rhodospirillaceae</taxon>
        <taxon>Magnetospirillum</taxon>
    </lineage>
</organism>
<sequence length="77" mass="8193">MLLILGQRRIEVATMRWLDLDLDKWVKASSASTTSPASPPSRAAASSGWSLSPRSINVAFSRIVAASVELMGAVGHL</sequence>
<gene>
    <name evidence="2" type="ORF">KEC16_17705</name>
</gene>
<name>A0ABS5IGK7_9PROT</name>
<evidence type="ECO:0000313" key="2">
    <source>
        <dbReference type="EMBL" id="MBR9973567.1"/>
    </source>
</evidence>
<keyword evidence="3" id="KW-1185">Reference proteome</keyword>
<dbReference type="Proteomes" id="UP000680714">
    <property type="component" value="Unassembled WGS sequence"/>
</dbReference>
<dbReference type="RefSeq" id="WP_211551420.1">
    <property type="nucleotide sequence ID" value="NZ_JAGTUF010000025.1"/>
</dbReference>
<dbReference type="EMBL" id="JAGTUF010000025">
    <property type="protein sequence ID" value="MBR9973567.1"/>
    <property type="molecule type" value="Genomic_DNA"/>
</dbReference>
<accession>A0ABS5IGK7</accession>
<protein>
    <recommendedName>
        <fullName evidence="4">Tyr recombinase domain-containing protein</fullName>
    </recommendedName>
</protein>
<evidence type="ECO:0000313" key="3">
    <source>
        <dbReference type="Proteomes" id="UP000680714"/>
    </source>
</evidence>
<evidence type="ECO:0008006" key="4">
    <source>
        <dbReference type="Google" id="ProtNLM"/>
    </source>
</evidence>
<proteinExistence type="predicted"/>